<proteinExistence type="inferred from homology"/>
<sequence length="194" mass="21264">MPNNSQSPIDWLTIGRIVGAHGLNGEVRVYPDSDFPERFEQPGERWLLKPGAANPEPIKLVKGRFQEGKGLYILKLAGINYRNQAEILRDAQLLIPADDRLPLEPGEFHVGDLMGLAVILQETGEQIGSVIDVYRAGNDLLEVALASDQPEEATKDNGQIKARTVLIPFVEAIVPVVDLTQGRVEITPPDGLID</sequence>
<evidence type="ECO:0000256" key="3">
    <source>
        <dbReference type="ARBA" id="ARBA00022552"/>
    </source>
</evidence>
<comment type="subcellular location">
    <subcellularLocation>
        <location evidence="5">Cytoplasm</location>
    </subcellularLocation>
</comment>
<keyword evidence="2 5" id="KW-0690">Ribosome biogenesis</keyword>
<dbReference type="InterPro" id="IPR056792">
    <property type="entry name" value="PRC_RimM"/>
</dbReference>
<comment type="subunit">
    <text evidence="5">Binds ribosomal protein uS19.</text>
</comment>
<reference evidence="8 9" key="1">
    <citation type="journal article" date="2020" name="Microb. Ecol.">
        <title>Ecogenomics of the Marine Benthic Filamentous Cyanobacterium Adonisia.</title>
        <authorList>
            <person name="Walter J.M."/>
            <person name="Coutinho F.H."/>
            <person name="Leomil L."/>
            <person name="Hargreaves P.I."/>
            <person name="Campeao M.E."/>
            <person name="Vieira V.V."/>
            <person name="Silva B.S."/>
            <person name="Fistarol G.O."/>
            <person name="Salomon P.S."/>
            <person name="Sawabe T."/>
            <person name="Mino S."/>
            <person name="Hosokawa M."/>
            <person name="Miyashita H."/>
            <person name="Maruyama F."/>
            <person name="van Verk M.C."/>
            <person name="Dutilh B.E."/>
            <person name="Thompson C.C."/>
            <person name="Thompson F.L."/>
        </authorList>
    </citation>
    <scope>NUCLEOTIDE SEQUENCE [LARGE SCALE GENOMIC DNA]</scope>
    <source>
        <strain evidence="8 9">CCMR0081</strain>
    </source>
</reference>
<evidence type="ECO:0000256" key="5">
    <source>
        <dbReference type="HAMAP-Rule" id="MF_00014"/>
    </source>
</evidence>
<keyword evidence="3 5" id="KW-0698">rRNA processing</keyword>
<dbReference type="SUPFAM" id="SSF50447">
    <property type="entry name" value="Translation proteins"/>
    <property type="match status" value="1"/>
</dbReference>
<evidence type="ECO:0000256" key="1">
    <source>
        <dbReference type="ARBA" id="ARBA00022490"/>
    </source>
</evidence>
<dbReference type="GO" id="GO:0005737">
    <property type="term" value="C:cytoplasm"/>
    <property type="evidence" value="ECO:0007669"/>
    <property type="project" value="UniProtKB-SubCell"/>
</dbReference>
<dbReference type="SUPFAM" id="SSF50346">
    <property type="entry name" value="PRC-barrel domain"/>
    <property type="match status" value="1"/>
</dbReference>
<dbReference type="Proteomes" id="UP000481033">
    <property type="component" value="Unassembled WGS sequence"/>
</dbReference>
<feature type="domain" description="Ribosome maturation factor RimM PRC barrel" evidence="7">
    <location>
        <begin position="112"/>
        <end position="192"/>
    </location>
</feature>
<dbReference type="Pfam" id="PF24986">
    <property type="entry name" value="PRC_RimM"/>
    <property type="match status" value="1"/>
</dbReference>
<dbReference type="GO" id="GO:0042274">
    <property type="term" value="P:ribosomal small subunit biogenesis"/>
    <property type="evidence" value="ECO:0007669"/>
    <property type="project" value="UniProtKB-UniRule"/>
</dbReference>
<dbReference type="EMBL" id="QXHD01000004">
    <property type="protein sequence ID" value="NEZ56610.1"/>
    <property type="molecule type" value="Genomic_DNA"/>
</dbReference>
<accession>A0A6M0RL42</accession>
<name>A0A6M0RL42_9CYAN</name>
<dbReference type="InterPro" id="IPR011961">
    <property type="entry name" value="RimM"/>
</dbReference>
<protein>
    <recommendedName>
        <fullName evidence="5">Ribosome maturation factor RimM</fullName>
    </recommendedName>
</protein>
<dbReference type="NCBIfam" id="TIGR02273">
    <property type="entry name" value="16S_RimM"/>
    <property type="match status" value="1"/>
</dbReference>
<evidence type="ECO:0000313" key="9">
    <source>
        <dbReference type="Proteomes" id="UP000481033"/>
    </source>
</evidence>
<dbReference type="PANTHER" id="PTHR33692">
    <property type="entry name" value="RIBOSOME MATURATION FACTOR RIMM"/>
    <property type="match status" value="1"/>
</dbReference>
<keyword evidence="1 5" id="KW-0963">Cytoplasm</keyword>
<organism evidence="8 9">
    <name type="scientific">Adonisia turfae CCMR0081</name>
    <dbReference type="NCBI Taxonomy" id="2292702"/>
    <lineage>
        <taxon>Bacteria</taxon>
        <taxon>Bacillati</taxon>
        <taxon>Cyanobacteriota</taxon>
        <taxon>Adonisia</taxon>
        <taxon>Adonisia turfae</taxon>
    </lineage>
</organism>
<keyword evidence="4 5" id="KW-0143">Chaperone</keyword>
<evidence type="ECO:0000259" key="6">
    <source>
        <dbReference type="Pfam" id="PF01782"/>
    </source>
</evidence>
<dbReference type="Gene3D" id="2.40.30.60">
    <property type="entry name" value="RimM"/>
    <property type="match status" value="1"/>
</dbReference>
<keyword evidence="9" id="KW-1185">Reference proteome</keyword>
<dbReference type="InterPro" id="IPR009000">
    <property type="entry name" value="Transl_B-barrel_sf"/>
</dbReference>
<dbReference type="GO" id="GO:0005840">
    <property type="term" value="C:ribosome"/>
    <property type="evidence" value="ECO:0007669"/>
    <property type="project" value="InterPro"/>
</dbReference>
<comment type="caution">
    <text evidence="8">The sequence shown here is derived from an EMBL/GenBank/DDBJ whole genome shotgun (WGS) entry which is preliminary data.</text>
</comment>
<evidence type="ECO:0000313" key="8">
    <source>
        <dbReference type="EMBL" id="NEZ56610.1"/>
    </source>
</evidence>
<evidence type="ECO:0000259" key="7">
    <source>
        <dbReference type="Pfam" id="PF24986"/>
    </source>
</evidence>
<comment type="similarity">
    <text evidence="5">Belongs to the RimM family.</text>
</comment>
<dbReference type="GO" id="GO:0006364">
    <property type="term" value="P:rRNA processing"/>
    <property type="evidence" value="ECO:0007669"/>
    <property type="project" value="UniProtKB-UniRule"/>
</dbReference>
<evidence type="ECO:0000256" key="2">
    <source>
        <dbReference type="ARBA" id="ARBA00022517"/>
    </source>
</evidence>
<feature type="domain" description="RimM N-terminal" evidence="6">
    <location>
        <begin position="13"/>
        <end position="98"/>
    </location>
</feature>
<comment type="function">
    <text evidence="5">An accessory protein needed during the final step in the assembly of 30S ribosomal subunit, possibly for assembly of the head region. Essential for efficient processing of 16S rRNA. May be needed both before and after RbfA during the maturation of 16S rRNA. It has affinity for free ribosomal 30S subunits but not for 70S ribosomes.</text>
</comment>
<comment type="domain">
    <text evidence="5">The PRC barrel domain binds ribosomal protein uS19.</text>
</comment>
<dbReference type="InterPro" id="IPR036976">
    <property type="entry name" value="RimM_N_sf"/>
</dbReference>
<dbReference type="Gene3D" id="2.30.30.240">
    <property type="entry name" value="PRC-barrel domain"/>
    <property type="match status" value="1"/>
</dbReference>
<dbReference type="HAMAP" id="MF_00014">
    <property type="entry name" value="Ribosome_mat_RimM"/>
    <property type="match status" value="1"/>
</dbReference>
<dbReference type="AlphaFoldDB" id="A0A6M0RL42"/>
<dbReference type="GO" id="GO:0043022">
    <property type="term" value="F:ribosome binding"/>
    <property type="evidence" value="ECO:0007669"/>
    <property type="project" value="InterPro"/>
</dbReference>
<evidence type="ECO:0000256" key="4">
    <source>
        <dbReference type="ARBA" id="ARBA00023186"/>
    </source>
</evidence>
<dbReference type="Pfam" id="PF01782">
    <property type="entry name" value="RimM"/>
    <property type="match status" value="1"/>
</dbReference>
<dbReference type="RefSeq" id="WP_163698602.1">
    <property type="nucleotide sequence ID" value="NZ_QXHD01000004.1"/>
</dbReference>
<dbReference type="PANTHER" id="PTHR33692:SF1">
    <property type="entry name" value="RIBOSOME MATURATION FACTOR RIMM"/>
    <property type="match status" value="1"/>
</dbReference>
<dbReference type="InterPro" id="IPR002676">
    <property type="entry name" value="RimM_N"/>
</dbReference>
<gene>
    <name evidence="5 8" type="primary">rimM</name>
    <name evidence="8" type="ORF">DXZ20_13170</name>
</gene>
<dbReference type="InterPro" id="IPR011033">
    <property type="entry name" value="PRC_barrel-like_sf"/>
</dbReference>